<evidence type="ECO:0000259" key="3">
    <source>
        <dbReference type="PROSITE" id="PS51352"/>
    </source>
</evidence>
<dbReference type="PANTHER" id="PTHR42852">
    <property type="entry name" value="THIOL:DISULFIDE INTERCHANGE PROTEIN DSBE"/>
    <property type="match status" value="1"/>
</dbReference>
<dbReference type="GO" id="GO:0016491">
    <property type="term" value="F:oxidoreductase activity"/>
    <property type="evidence" value="ECO:0007669"/>
    <property type="project" value="InterPro"/>
</dbReference>
<feature type="signal peptide" evidence="2">
    <location>
        <begin position="1"/>
        <end position="19"/>
    </location>
</feature>
<dbReference type="Pfam" id="PF00578">
    <property type="entry name" value="AhpC-TSA"/>
    <property type="match status" value="1"/>
</dbReference>
<dbReference type="InterPro" id="IPR050553">
    <property type="entry name" value="Thioredoxin_ResA/DsbE_sf"/>
</dbReference>
<dbReference type="GO" id="GO:0006950">
    <property type="term" value="P:response to stress"/>
    <property type="evidence" value="ECO:0007669"/>
    <property type="project" value="UniProtKB-ARBA"/>
</dbReference>
<dbReference type="AlphaFoldDB" id="A0A6J4JGC8"/>
<evidence type="ECO:0000313" key="4">
    <source>
        <dbReference type="EMBL" id="CAA9277393.1"/>
    </source>
</evidence>
<dbReference type="InterPro" id="IPR017937">
    <property type="entry name" value="Thioredoxin_CS"/>
</dbReference>
<dbReference type="Gene3D" id="1.25.40.10">
    <property type="entry name" value="Tetratricopeptide repeat domain"/>
    <property type="match status" value="1"/>
</dbReference>
<dbReference type="InterPro" id="IPR013766">
    <property type="entry name" value="Thioredoxin_domain"/>
</dbReference>
<sequence length="631" mass="68959">MKKVLLLLLWCAAASSALAQPAAPALRVEPAQPRPGDKFAITYDPKGTPLAEAAAIEGYAFLYDGPTFKAYDLALTREGAVLKGTVPTQAATDGVVFLFRSGELTDDNGKQGYFTFLYAAKGQPVAGARGGLAEMYMRWGDWLAGVERNPAKAFELLTAENAAYPGSEAVFLTTYLHLLAGQDKEKGPALALAKLDALAAKKNLTVEEMEALHYGYGRFEQAEKADKYKALVLQRAPKGGMAEHEHFLKIYGEKNAARKLALVQQFGKDFPRSERLEYAYGSTAVAYVDGQDMAGLRKFLEGQGPRMPAGVYNTTARKLHEAGLELSLAESLAGQAVTKARAELAQPSGEQPSQSTARQWQLQRQSALASYLDTYGTVLDKQGKAEEAHAALKEAVALQKSGDAEVNERLVAVLVKTKRHQEALAAGEKMIPEGKGTRKMKEDLRLAYLATNGNEKGYDRYLASLEAPAREKMKKELAGKMISEPAPSFALQDLNGNPVSSETLKGKTLVVDFWATWCGPCVQSMPAMQQAVARYKDDPTVQFLFVNSWQREDDKQQVVRDFLAKKKYDFTVPMDVDNQVIEAYKVDGIPTKFVIDPQGNIRFKSVGFEGGPDALVEELSMMIDLARGKGQ</sequence>
<dbReference type="Gene3D" id="3.40.30.10">
    <property type="entry name" value="Glutaredoxin"/>
    <property type="match status" value="1"/>
</dbReference>
<protein>
    <recommendedName>
        <fullName evidence="3">Thioredoxin domain-containing protein</fullName>
    </recommendedName>
</protein>
<dbReference type="PROSITE" id="PS51352">
    <property type="entry name" value="THIOREDOXIN_2"/>
    <property type="match status" value="1"/>
</dbReference>
<dbReference type="PANTHER" id="PTHR42852:SF17">
    <property type="entry name" value="THIOREDOXIN-LIKE PROTEIN HI_1115"/>
    <property type="match status" value="1"/>
</dbReference>
<organism evidence="4">
    <name type="scientific">uncultured Cytophagales bacterium</name>
    <dbReference type="NCBI Taxonomy" id="158755"/>
    <lineage>
        <taxon>Bacteria</taxon>
        <taxon>Pseudomonadati</taxon>
        <taxon>Bacteroidota</taxon>
        <taxon>Sphingobacteriia</taxon>
        <taxon>Sphingobacteriales</taxon>
        <taxon>environmental samples</taxon>
    </lineage>
</organism>
<feature type="chain" id="PRO_5026900881" description="Thioredoxin domain-containing protein" evidence="2">
    <location>
        <begin position="20"/>
        <end position="631"/>
    </location>
</feature>
<evidence type="ECO:0000256" key="2">
    <source>
        <dbReference type="SAM" id="SignalP"/>
    </source>
</evidence>
<keyword evidence="2" id="KW-0732">Signal</keyword>
<dbReference type="InterPro" id="IPR011990">
    <property type="entry name" value="TPR-like_helical_dom_sf"/>
</dbReference>
<dbReference type="PROSITE" id="PS00194">
    <property type="entry name" value="THIOREDOXIN_1"/>
    <property type="match status" value="1"/>
</dbReference>
<proteinExistence type="predicted"/>
<accession>A0A6J4JGC8</accession>
<gene>
    <name evidence="4" type="ORF">AVDCRST_MAG56-3475</name>
</gene>
<evidence type="ECO:0000256" key="1">
    <source>
        <dbReference type="ARBA" id="ARBA00023284"/>
    </source>
</evidence>
<keyword evidence="1" id="KW-0676">Redox-active center</keyword>
<dbReference type="InterPro" id="IPR036249">
    <property type="entry name" value="Thioredoxin-like_sf"/>
</dbReference>
<dbReference type="EMBL" id="CADCTQ010000291">
    <property type="protein sequence ID" value="CAA9277393.1"/>
    <property type="molecule type" value="Genomic_DNA"/>
</dbReference>
<dbReference type="SUPFAM" id="SSF52833">
    <property type="entry name" value="Thioredoxin-like"/>
    <property type="match status" value="1"/>
</dbReference>
<dbReference type="InterPro" id="IPR000866">
    <property type="entry name" value="AhpC/TSA"/>
</dbReference>
<name>A0A6J4JGC8_9SPHI</name>
<dbReference type="GO" id="GO:0016209">
    <property type="term" value="F:antioxidant activity"/>
    <property type="evidence" value="ECO:0007669"/>
    <property type="project" value="InterPro"/>
</dbReference>
<dbReference type="CDD" id="cd02966">
    <property type="entry name" value="TlpA_like_family"/>
    <property type="match status" value="1"/>
</dbReference>
<dbReference type="SUPFAM" id="SSF48452">
    <property type="entry name" value="TPR-like"/>
    <property type="match status" value="1"/>
</dbReference>
<feature type="domain" description="Thioredoxin" evidence="3">
    <location>
        <begin position="480"/>
        <end position="628"/>
    </location>
</feature>
<reference evidence="4" key="1">
    <citation type="submission" date="2020-02" db="EMBL/GenBank/DDBJ databases">
        <authorList>
            <person name="Meier V. D."/>
        </authorList>
    </citation>
    <scope>NUCLEOTIDE SEQUENCE</scope>
    <source>
        <strain evidence="4">AVDCRST_MAG56</strain>
    </source>
</reference>